<sequence length="479" mass="52762">MIMRDAVVKGSGNLDHLGFFNVHPNLSTQACNISAFIENAAAAAEIRTRDLRLWRKTVKCTGDHGSISPISSDYAGALFNYLRRVSFLKDVVASDLQMDSEVAQMSYAHGGRAAFLASGNPAVLCHLNLSAFSRPGNYRYTVHDVPVDVCTHVVFPLHALDDWFDDMLNYDAYQRAQHPTLYGSMKYLKKRKAMQVLVYVDAENDAHGRRHLLDWIASDMSSDQLSLVFARNLVKWLLSNQLQGIVVEGMFPVPEPDRAVMIRLLKKMHTLFKQANLILVAVMGENSELTHQKAFGQRLKPFVDFLVIRNRKEHATLFSQVLEGLPDSSATADVPPQAGLSLMAVRQAILSGLPPRQLLVSLEMDTATLRVEANKTLPGHEGPLTGTPGLLAYFEVCALFKDNTWTNSNATELGNPVALKEDEAVSYESVDSVRQKAALVRNYTLGGIMLWDVTSDDYRAVCGEANPLSTAVGSVIAGA</sequence>
<keyword evidence="3" id="KW-1185">Reference proteome</keyword>
<dbReference type="GO" id="GO:0005576">
    <property type="term" value="C:extracellular region"/>
    <property type="evidence" value="ECO:0007669"/>
    <property type="project" value="TreeGrafter"/>
</dbReference>
<reference evidence="2" key="2">
    <citation type="submission" date="2021-09" db="EMBL/GenBank/DDBJ databases">
        <authorList>
            <person name="Jia N."/>
            <person name="Wang J."/>
            <person name="Shi W."/>
            <person name="Du L."/>
            <person name="Sun Y."/>
            <person name="Zhan W."/>
            <person name="Jiang J."/>
            <person name="Wang Q."/>
            <person name="Zhang B."/>
            <person name="Ji P."/>
            <person name="Sakyi L.B."/>
            <person name="Cui X."/>
            <person name="Yuan T."/>
            <person name="Jiang B."/>
            <person name="Yang W."/>
            <person name="Lam T.T.-Y."/>
            <person name="Chang Q."/>
            <person name="Ding S."/>
            <person name="Wang X."/>
            <person name="Zhu J."/>
            <person name="Ruan X."/>
            <person name="Zhao L."/>
            <person name="Wei J."/>
            <person name="Que T."/>
            <person name="Du C."/>
            <person name="Cheng J."/>
            <person name="Dai P."/>
            <person name="Han X."/>
            <person name="Huang E."/>
            <person name="Gao Y."/>
            <person name="Liu J."/>
            <person name="Shao H."/>
            <person name="Ye R."/>
            <person name="Li L."/>
            <person name="Wei W."/>
            <person name="Wang X."/>
            <person name="Wang C."/>
            <person name="Huo Q."/>
            <person name="Li W."/>
            <person name="Guo W."/>
            <person name="Chen H."/>
            <person name="Chen S."/>
            <person name="Zhou L."/>
            <person name="Zhou L."/>
            <person name="Ni X."/>
            <person name="Tian J."/>
            <person name="Zhou Y."/>
            <person name="Sheng Y."/>
            <person name="Liu T."/>
            <person name="Pan Y."/>
            <person name="Xia L."/>
            <person name="Li J."/>
            <person name="Zhao F."/>
            <person name="Cao W."/>
        </authorList>
    </citation>
    <scope>NUCLEOTIDE SEQUENCE</scope>
    <source>
        <strain evidence="2">Rmic-2018</strain>
        <tissue evidence="2">Larvae</tissue>
    </source>
</reference>
<evidence type="ECO:0000259" key="1">
    <source>
        <dbReference type="PROSITE" id="PS51910"/>
    </source>
</evidence>
<dbReference type="Proteomes" id="UP000821866">
    <property type="component" value="Chromosome 7"/>
</dbReference>
<dbReference type="Gene3D" id="3.20.20.80">
    <property type="entry name" value="Glycosidases"/>
    <property type="match status" value="1"/>
</dbReference>
<dbReference type="InterPro" id="IPR050314">
    <property type="entry name" value="Glycosyl_Hydrlase_18"/>
</dbReference>
<name>A0A9J6DFZ4_RHIMP</name>
<dbReference type="InterPro" id="IPR001223">
    <property type="entry name" value="Glyco_hydro18_cat"/>
</dbReference>
<dbReference type="SUPFAM" id="SSF54556">
    <property type="entry name" value="Chitinase insertion domain"/>
    <property type="match status" value="1"/>
</dbReference>
<dbReference type="PROSITE" id="PS51257">
    <property type="entry name" value="PROKAR_LIPOPROTEIN"/>
    <property type="match status" value="1"/>
</dbReference>
<dbReference type="PROSITE" id="PS51910">
    <property type="entry name" value="GH18_2"/>
    <property type="match status" value="1"/>
</dbReference>
<accession>A0A9J6DFZ4</accession>
<dbReference type="SUPFAM" id="SSF51445">
    <property type="entry name" value="(Trans)glycosidases"/>
    <property type="match status" value="1"/>
</dbReference>
<proteinExistence type="predicted"/>
<dbReference type="InterPro" id="IPR029070">
    <property type="entry name" value="Chitinase_insertion_sf"/>
</dbReference>
<dbReference type="Gene3D" id="3.10.50.10">
    <property type="match status" value="1"/>
</dbReference>
<dbReference type="GO" id="GO:0008061">
    <property type="term" value="F:chitin binding"/>
    <property type="evidence" value="ECO:0007669"/>
    <property type="project" value="InterPro"/>
</dbReference>
<dbReference type="GO" id="GO:0005975">
    <property type="term" value="P:carbohydrate metabolic process"/>
    <property type="evidence" value="ECO:0007669"/>
    <property type="project" value="InterPro"/>
</dbReference>
<dbReference type="GO" id="GO:0006032">
    <property type="term" value="P:chitin catabolic process"/>
    <property type="evidence" value="ECO:0007669"/>
    <property type="project" value="TreeGrafter"/>
</dbReference>
<dbReference type="PANTHER" id="PTHR11177">
    <property type="entry name" value="CHITINASE"/>
    <property type="match status" value="1"/>
</dbReference>
<dbReference type="EMBL" id="JABSTU010000009">
    <property type="protein sequence ID" value="KAH8021037.1"/>
    <property type="molecule type" value="Genomic_DNA"/>
</dbReference>
<dbReference type="InterPro" id="IPR017853">
    <property type="entry name" value="GH"/>
</dbReference>
<dbReference type="Pfam" id="PF00704">
    <property type="entry name" value="Glyco_hydro_18"/>
    <property type="match status" value="1"/>
</dbReference>
<dbReference type="PANTHER" id="PTHR11177:SF317">
    <property type="entry name" value="CHITINASE 12-RELATED"/>
    <property type="match status" value="1"/>
</dbReference>
<dbReference type="SMART" id="SM00636">
    <property type="entry name" value="Glyco_18"/>
    <property type="match status" value="1"/>
</dbReference>
<organism evidence="2 3">
    <name type="scientific">Rhipicephalus microplus</name>
    <name type="common">Cattle tick</name>
    <name type="synonym">Boophilus microplus</name>
    <dbReference type="NCBI Taxonomy" id="6941"/>
    <lineage>
        <taxon>Eukaryota</taxon>
        <taxon>Metazoa</taxon>
        <taxon>Ecdysozoa</taxon>
        <taxon>Arthropoda</taxon>
        <taxon>Chelicerata</taxon>
        <taxon>Arachnida</taxon>
        <taxon>Acari</taxon>
        <taxon>Parasitiformes</taxon>
        <taxon>Ixodida</taxon>
        <taxon>Ixodoidea</taxon>
        <taxon>Ixodidae</taxon>
        <taxon>Rhipicephalinae</taxon>
        <taxon>Rhipicephalus</taxon>
        <taxon>Boophilus</taxon>
    </lineage>
</organism>
<evidence type="ECO:0000313" key="3">
    <source>
        <dbReference type="Proteomes" id="UP000821866"/>
    </source>
</evidence>
<comment type="caution">
    <text evidence="2">The sequence shown here is derived from an EMBL/GenBank/DDBJ whole genome shotgun (WGS) entry which is preliminary data.</text>
</comment>
<dbReference type="VEuPathDB" id="VectorBase:LOC119173876"/>
<dbReference type="GO" id="GO:0004568">
    <property type="term" value="F:chitinase activity"/>
    <property type="evidence" value="ECO:0007669"/>
    <property type="project" value="TreeGrafter"/>
</dbReference>
<feature type="domain" description="GH18" evidence="1">
    <location>
        <begin position="121"/>
        <end position="479"/>
    </location>
</feature>
<dbReference type="AlphaFoldDB" id="A0A9J6DFZ4"/>
<reference evidence="2" key="1">
    <citation type="journal article" date="2020" name="Cell">
        <title>Large-Scale Comparative Analyses of Tick Genomes Elucidate Their Genetic Diversity and Vector Capacities.</title>
        <authorList>
            <consortium name="Tick Genome and Microbiome Consortium (TIGMIC)"/>
            <person name="Jia N."/>
            <person name="Wang J."/>
            <person name="Shi W."/>
            <person name="Du L."/>
            <person name="Sun Y."/>
            <person name="Zhan W."/>
            <person name="Jiang J.F."/>
            <person name="Wang Q."/>
            <person name="Zhang B."/>
            <person name="Ji P."/>
            <person name="Bell-Sakyi L."/>
            <person name="Cui X.M."/>
            <person name="Yuan T.T."/>
            <person name="Jiang B.G."/>
            <person name="Yang W.F."/>
            <person name="Lam T.T."/>
            <person name="Chang Q.C."/>
            <person name="Ding S.J."/>
            <person name="Wang X.J."/>
            <person name="Zhu J.G."/>
            <person name="Ruan X.D."/>
            <person name="Zhao L."/>
            <person name="Wei J.T."/>
            <person name="Ye R.Z."/>
            <person name="Que T.C."/>
            <person name="Du C.H."/>
            <person name="Zhou Y.H."/>
            <person name="Cheng J.X."/>
            <person name="Dai P.F."/>
            <person name="Guo W.B."/>
            <person name="Han X.H."/>
            <person name="Huang E.J."/>
            <person name="Li L.F."/>
            <person name="Wei W."/>
            <person name="Gao Y.C."/>
            <person name="Liu J.Z."/>
            <person name="Shao H.Z."/>
            <person name="Wang X."/>
            <person name="Wang C.C."/>
            <person name="Yang T.C."/>
            <person name="Huo Q.B."/>
            <person name="Li W."/>
            <person name="Chen H.Y."/>
            <person name="Chen S.E."/>
            <person name="Zhou L.G."/>
            <person name="Ni X.B."/>
            <person name="Tian J.H."/>
            <person name="Sheng Y."/>
            <person name="Liu T."/>
            <person name="Pan Y.S."/>
            <person name="Xia L.Y."/>
            <person name="Li J."/>
            <person name="Zhao F."/>
            <person name="Cao W.C."/>
        </authorList>
    </citation>
    <scope>NUCLEOTIDE SEQUENCE</scope>
    <source>
        <strain evidence="2">Rmic-2018</strain>
    </source>
</reference>
<evidence type="ECO:0000313" key="2">
    <source>
        <dbReference type="EMBL" id="KAH8021037.1"/>
    </source>
</evidence>
<protein>
    <recommendedName>
        <fullName evidence="1">GH18 domain-containing protein</fullName>
    </recommendedName>
</protein>
<dbReference type="InterPro" id="IPR011583">
    <property type="entry name" value="Chitinase_II/V-like_cat"/>
</dbReference>
<gene>
    <name evidence="2" type="ORF">HPB51_011816</name>
</gene>